<protein>
    <submittedName>
        <fullName evidence="2">Uncharacterized protein</fullName>
    </submittedName>
</protein>
<organism evidence="2 3">
    <name type="scientific">Sparassis crispa</name>
    <dbReference type="NCBI Taxonomy" id="139825"/>
    <lineage>
        <taxon>Eukaryota</taxon>
        <taxon>Fungi</taxon>
        <taxon>Dikarya</taxon>
        <taxon>Basidiomycota</taxon>
        <taxon>Agaricomycotina</taxon>
        <taxon>Agaricomycetes</taxon>
        <taxon>Polyporales</taxon>
        <taxon>Sparassidaceae</taxon>
        <taxon>Sparassis</taxon>
    </lineage>
</organism>
<evidence type="ECO:0000256" key="1">
    <source>
        <dbReference type="SAM" id="MobiDB-lite"/>
    </source>
</evidence>
<dbReference type="AlphaFoldDB" id="A0A401GEQ6"/>
<keyword evidence="3" id="KW-1185">Reference proteome</keyword>
<gene>
    <name evidence="2" type="ORF">SCP_0302980</name>
</gene>
<accession>A0A401GEQ6</accession>
<feature type="region of interest" description="Disordered" evidence="1">
    <location>
        <begin position="15"/>
        <end position="68"/>
    </location>
</feature>
<reference evidence="2 3" key="1">
    <citation type="journal article" date="2018" name="Sci. Rep.">
        <title>Genome sequence of the cauliflower mushroom Sparassis crispa (Hanabiratake) and its association with beneficial usage.</title>
        <authorList>
            <person name="Kiyama R."/>
            <person name="Furutani Y."/>
            <person name="Kawaguchi K."/>
            <person name="Nakanishi T."/>
        </authorList>
    </citation>
    <scope>NUCLEOTIDE SEQUENCE [LARGE SCALE GENOMIC DNA]</scope>
</reference>
<proteinExistence type="predicted"/>
<dbReference type="RefSeq" id="XP_027611496.1">
    <property type="nucleotide sequence ID" value="XM_027755695.1"/>
</dbReference>
<comment type="caution">
    <text evidence="2">The sequence shown here is derived from an EMBL/GenBank/DDBJ whole genome shotgun (WGS) entry which is preliminary data.</text>
</comment>
<dbReference type="Proteomes" id="UP000287166">
    <property type="component" value="Unassembled WGS sequence"/>
</dbReference>
<evidence type="ECO:0000313" key="3">
    <source>
        <dbReference type="Proteomes" id="UP000287166"/>
    </source>
</evidence>
<evidence type="ECO:0000313" key="2">
    <source>
        <dbReference type="EMBL" id="GBE80583.1"/>
    </source>
</evidence>
<name>A0A401GEQ6_9APHY</name>
<dbReference type="InParanoid" id="A0A401GEQ6"/>
<sequence>MRIAQAMLRDDIVCGLGTTFGGRRSGSEDRRATRPETGDRRDRPHISGKNQRRERFGGASHSRKEDAQ</sequence>
<feature type="compositionally biased region" description="Basic and acidic residues" evidence="1">
    <location>
        <begin position="25"/>
        <end position="68"/>
    </location>
</feature>
<dbReference type="EMBL" id="BFAD01000003">
    <property type="protein sequence ID" value="GBE80583.1"/>
    <property type="molecule type" value="Genomic_DNA"/>
</dbReference>
<dbReference type="GeneID" id="38777500"/>